<name>A0AAD3HCH9_9STRA</name>
<dbReference type="InterPro" id="IPR001509">
    <property type="entry name" value="Epimerase_deHydtase"/>
</dbReference>
<evidence type="ECO:0000313" key="4">
    <source>
        <dbReference type="EMBL" id="GFH58068.1"/>
    </source>
</evidence>
<evidence type="ECO:0000256" key="1">
    <source>
        <dbReference type="ARBA" id="ARBA00007637"/>
    </source>
</evidence>
<comment type="caution">
    <text evidence="4">The sequence shown here is derived from an EMBL/GenBank/DDBJ whole genome shotgun (WGS) entry which is preliminary data.</text>
</comment>
<keyword evidence="5" id="KW-1185">Reference proteome</keyword>
<dbReference type="PANTHER" id="PTHR43000">
    <property type="entry name" value="DTDP-D-GLUCOSE 4,6-DEHYDRATASE-RELATED"/>
    <property type="match status" value="1"/>
</dbReference>
<organism evidence="4 5">
    <name type="scientific">Chaetoceros tenuissimus</name>
    <dbReference type="NCBI Taxonomy" id="426638"/>
    <lineage>
        <taxon>Eukaryota</taxon>
        <taxon>Sar</taxon>
        <taxon>Stramenopiles</taxon>
        <taxon>Ochrophyta</taxon>
        <taxon>Bacillariophyta</taxon>
        <taxon>Coscinodiscophyceae</taxon>
        <taxon>Chaetocerotophycidae</taxon>
        <taxon>Chaetocerotales</taxon>
        <taxon>Chaetocerotaceae</taxon>
        <taxon>Chaetoceros</taxon>
    </lineage>
</organism>
<sequence>MRDGDRRSRFCRLSYCRGPSPGWYKVVVYDIFNGETTPVTEKEDNARLLAEVAEMFSKDGASLQVIRGDIRDKEKIIEVISNYGVTSCIHVAAMVDDRRSVFHPDEYIDVNVRGTAMLLDALGSCGVKVVIQASTRSVFGQRADNGVYLTEKADRRPVNPYGASKVGADAMAHSYSHLHKINLTLVRIFATYGPRGRPDMIPRILIENIVNDKPIRKFGDGSATRTWIYISDIAAAFITALRNPSKGFAEFNTGAPNSTTLNELIACAEKVTGKKAIIEHFPVPPGDAHTVGHPSYDLIQSTLGWSPKVSVEEGMRLTHLDYMEKKRKVADTDNEEEKKDDF</sequence>
<dbReference type="AlphaFoldDB" id="A0AAD3HCH9"/>
<protein>
    <submittedName>
        <fullName evidence="4">NAD-dependent epimerase/dehydratase family protein</fullName>
    </submittedName>
</protein>
<comment type="similarity">
    <text evidence="1">Belongs to the NAD(P)-dependent epimerase/dehydratase family.</text>
</comment>
<dbReference type="EMBL" id="BLLK01000060">
    <property type="protein sequence ID" value="GFH58068.1"/>
    <property type="molecule type" value="Genomic_DNA"/>
</dbReference>
<dbReference type="SUPFAM" id="SSF51735">
    <property type="entry name" value="NAD(P)-binding Rossmann-fold domains"/>
    <property type="match status" value="1"/>
</dbReference>
<dbReference type="Proteomes" id="UP001054902">
    <property type="component" value="Unassembled WGS sequence"/>
</dbReference>
<dbReference type="Pfam" id="PF01370">
    <property type="entry name" value="Epimerase"/>
    <property type="match status" value="1"/>
</dbReference>
<feature type="domain" description="NAD-dependent epimerase/dehydratase" evidence="2">
    <location>
        <begin position="57"/>
        <end position="252"/>
    </location>
</feature>
<reference evidence="4" key="1">
    <citation type="submission" date="2020-02" db="EMBL/GenBank/DDBJ databases">
        <authorList>
            <person name="Hongo Y."/>
            <person name="Kimura K."/>
            <person name="Takaki Y."/>
            <person name="Tomaru Y."/>
        </authorList>
    </citation>
    <scope>NUCLEOTIDE SEQUENCE</scope>
    <source>
        <strain evidence="4">NIES-3715</strain>
    </source>
</reference>
<evidence type="ECO:0000259" key="2">
    <source>
        <dbReference type="Pfam" id="PF01370"/>
    </source>
</evidence>
<proteinExistence type="inferred from homology"/>
<dbReference type="InterPro" id="IPR036291">
    <property type="entry name" value="NAD(P)-bd_dom_sf"/>
</dbReference>
<accession>A0AAD3HCH9</accession>
<reference evidence="4 5" key="2">
    <citation type="journal article" date="2021" name="Sci. Rep.">
        <title>The genome of the diatom Chaetoceros tenuissimus carries an ancient integrated fragment of an extant virus.</title>
        <authorList>
            <person name="Hongo Y."/>
            <person name="Kimura K."/>
            <person name="Takaki Y."/>
            <person name="Yoshida Y."/>
            <person name="Baba S."/>
            <person name="Kobayashi G."/>
            <person name="Nagasaki K."/>
            <person name="Hano T."/>
            <person name="Tomaru Y."/>
        </authorList>
    </citation>
    <scope>NUCLEOTIDE SEQUENCE [LARGE SCALE GENOMIC DNA]</scope>
    <source>
        <strain evidence="4 5">NIES-3715</strain>
    </source>
</reference>
<evidence type="ECO:0000313" key="5">
    <source>
        <dbReference type="Proteomes" id="UP001054902"/>
    </source>
</evidence>
<dbReference type="Gene3D" id="3.40.50.720">
    <property type="entry name" value="NAD(P)-binding Rossmann-like Domain"/>
    <property type="match status" value="1"/>
</dbReference>
<dbReference type="EMBL" id="BLLK01000060">
    <property type="protein sequence ID" value="GFH58067.1"/>
    <property type="molecule type" value="Genomic_DNA"/>
</dbReference>
<evidence type="ECO:0000313" key="3">
    <source>
        <dbReference type="EMBL" id="GFH58067.1"/>
    </source>
</evidence>
<gene>
    <name evidence="3" type="ORF">CTEN210_14543</name>
    <name evidence="4" type="ORF">CTEN210_14544</name>
</gene>